<gene>
    <name evidence="2" type="ORF">T440DRAFT_481121</name>
</gene>
<keyword evidence="3" id="KW-1185">Reference proteome</keyword>
<evidence type="ECO:0000313" key="2">
    <source>
        <dbReference type="EMBL" id="KAF2848292.1"/>
    </source>
</evidence>
<evidence type="ECO:0000313" key="3">
    <source>
        <dbReference type="Proteomes" id="UP000799423"/>
    </source>
</evidence>
<organism evidence="2 3">
    <name type="scientific">Plenodomus tracheiphilus IPT5</name>
    <dbReference type="NCBI Taxonomy" id="1408161"/>
    <lineage>
        <taxon>Eukaryota</taxon>
        <taxon>Fungi</taxon>
        <taxon>Dikarya</taxon>
        <taxon>Ascomycota</taxon>
        <taxon>Pezizomycotina</taxon>
        <taxon>Dothideomycetes</taxon>
        <taxon>Pleosporomycetidae</taxon>
        <taxon>Pleosporales</taxon>
        <taxon>Pleosporineae</taxon>
        <taxon>Leptosphaeriaceae</taxon>
        <taxon>Plenodomus</taxon>
    </lineage>
</organism>
<feature type="chain" id="PRO_5025653283" evidence="1">
    <location>
        <begin position="19"/>
        <end position="321"/>
    </location>
</feature>
<protein>
    <submittedName>
        <fullName evidence="2">Uncharacterized protein</fullName>
    </submittedName>
</protein>
<keyword evidence="1" id="KW-0732">Signal</keyword>
<dbReference type="AlphaFoldDB" id="A0A6A7AYU0"/>
<name>A0A6A7AYU0_9PLEO</name>
<sequence length="321" mass="36552">MLFSKIFLVLALSTATLAKHSVNPPKDCTEMGDRIRKCETRNEWCPVIGCQDICIENECHKFDDWGNKNCSLLETTLKPNNINLESKINSKQLSTTTVILTLATTIFANDGSKPPAPVKSCDNIRNRVYDCINSVSNELGARLTVWYRWEGEFVRHQMAESRFKYFMFDSSQPPAARAIKLRDFTNWEPKPSHLWFATYPPLVAAVCTSKVTCNFNFKSDLNLTIMRMSFIAIVATMAAIVLAKHPKNPAPVTNCKQVKDKIYSCMNNPKDVSSSATNAVSLRHYWRTNVQESQVLEQCLRMLSPFILCLYRGLWLQELPH</sequence>
<accession>A0A6A7AYU0</accession>
<evidence type="ECO:0000256" key="1">
    <source>
        <dbReference type="SAM" id="SignalP"/>
    </source>
</evidence>
<feature type="signal peptide" evidence="1">
    <location>
        <begin position="1"/>
        <end position="18"/>
    </location>
</feature>
<reference evidence="2" key="1">
    <citation type="submission" date="2020-01" db="EMBL/GenBank/DDBJ databases">
        <authorList>
            <consortium name="DOE Joint Genome Institute"/>
            <person name="Haridas S."/>
            <person name="Albert R."/>
            <person name="Binder M."/>
            <person name="Bloem J."/>
            <person name="Labutti K."/>
            <person name="Salamov A."/>
            <person name="Andreopoulos B."/>
            <person name="Baker S.E."/>
            <person name="Barry K."/>
            <person name="Bills G."/>
            <person name="Bluhm B.H."/>
            <person name="Cannon C."/>
            <person name="Castanera R."/>
            <person name="Culley D.E."/>
            <person name="Daum C."/>
            <person name="Ezra D."/>
            <person name="Gonzalez J.B."/>
            <person name="Henrissat B."/>
            <person name="Kuo A."/>
            <person name="Liang C."/>
            <person name="Lipzen A."/>
            <person name="Lutzoni F."/>
            <person name="Magnuson J."/>
            <person name="Mondo S."/>
            <person name="Nolan M."/>
            <person name="Ohm R."/>
            <person name="Pangilinan J."/>
            <person name="Park H.-J."/>
            <person name="Ramirez L."/>
            <person name="Alfaro M."/>
            <person name="Sun H."/>
            <person name="Tritt A."/>
            <person name="Yoshinaga Y."/>
            <person name="Zwiers L.-H."/>
            <person name="Turgeon B.G."/>
            <person name="Goodwin S.B."/>
            <person name="Spatafora J.W."/>
            <person name="Crous P.W."/>
            <person name="Grigoriev I.V."/>
        </authorList>
    </citation>
    <scope>NUCLEOTIDE SEQUENCE</scope>
    <source>
        <strain evidence="2">IPT5</strain>
    </source>
</reference>
<proteinExistence type="predicted"/>
<dbReference type="EMBL" id="MU006319">
    <property type="protein sequence ID" value="KAF2848292.1"/>
    <property type="molecule type" value="Genomic_DNA"/>
</dbReference>
<dbReference type="Proteomes" id="UP000799423">
    <property type="component" value="Unassembled WGS sequence"/>
</dbReference>